<keyword evidence="3" id="KW-1185">Reference proteome</keyword>
<feature type="compositionally biased region" description="Basic residues" evidence="1">
    <location>
        <begin position="100"/>
        <end position="113"/>
    </location>
</feature>
<gene>
    <name evidence="4" type="primary">LOC136079780</name>
</gene>
<dbReference type="Proteomes" id="UP001652625">
    <property type="component" value="Chromosome 04"/>
</dbReference>
<evidence type="ECO:0000256" key="1">
    <source>
        <dbReference type="SAM" id="MobiDB-lite"/>
    </source>
</evidence>
<reference evidence="4" key="1">
    <citation type="submission" date="2025-08" db="UniProtKB">
        <authorList>
            <consortium name="RefSeq"/>
        </authorList>
    </citation>
    <scope>IDENTIFICATION</scope>
</reference>
<evidence type="ECO:0000313" key="4">
    <source>
        <dbReference type="RefSeq" id="XP_065652230.1"/>
    </source>
</evidence>
<feature type="region of interest" description="Disordered" evidence="1">
    <location>
        <begin position="23"/>
        <end position="113"/>
    </location>
</feature>
<organism evidence="3 4">
    <name type="scientific">Hydra vulgaris</name>
    <name type="common">Hydra</name>
    <name type="synonym">Hydra attenuata</name>
    <dbReference type="NCBI Taxonomy" id="6087"/>
    <lineage>
        <taxon>Eukaryota</taxon>
        <taxon>Metazoa</taxon>
        <taxon>Cnidaria</taxon>
        <taxon>Hydrozoa</taxon>
        <taxon>Hydroidolina</taxon>
        <taxon>Anthoathecata</taxon>
        <taxon>Aplanulata</taxon>
        <taxon>Hydridae</taxon>
        <taxon>Hydra</taxon>
    </lineage>
</organism>
<dbReference type="GeneID" id="136079780"/>
<protein>
    <submittedName>
        <fullName evidence="4">Uncharacterized protein LOC136079780</fullName>
    </submittedName>
</protein>
<feature type="signal peptide" evidence="2">
    <location>
        <begin position="1"/>
        <end position="23"/>
    </location>
</feature>
<dbReference type="RefSeq" id="XP_065652230.1">
    <property type="nucleotide sequence ID" value="XM_065796158.1"/>
</dbReference>
<accession>A0ABM4BSU0</accession>
<feature type="chain" id="PRO_5046843612" evidence="2">
    <location>
        <begin position="24"/>
        <end position="113"/>
    </location>
</feature>
<evidence type="ECO:0000313" key="3">
    <source>
        <dbReference type="Proteomes" id="UP001652625"/>
    </source>
</evidence>
<sequence>MTRATVAIFFLAILLVIIENNVADRKSHTRHPSIRPSKSVPNGGRPTSLKPSKSETSGRRTPSIKPSKAGGNGKRHSSIKPSKPVPIQSSRNIDSNRDKNKNHKDKKSFGRGH</sequence>
<name>A0ABM4BSU0_HYDVU</name>
<proteinExistence type="predicted"/>
<evidence type="ECO:0000256" key="2">
    <source>
        <dbReference type="SAM" id="SignalP"/>
    </source>
</evidence>
<keyword evidence="2" id="KW-0732">Signal</keyword>